<dbReference type="STRING" id="86259.A0A4Z1PK12"/>
<keyword evidence="4" id="KW-0862">Zinc</keyword>
<evidence type="ECO:0000256" key="3">
    <source>
        <dbReference type="ARBA" id="ARBA00022771"/>
    </source>
</evidence>
<evidence type="ECO:0000313" key="9">
    <source>
        <dbReference type="Proteomes" id="UP000298493"/>
    </source>
</evidence>
<feature type="region of interest" description="Disordered" evidence="6">
    <location>
        <begin position="162"/>
        <end position="204"/>
    </location>
</feature>
<dbReference type="PANTHER" id="PTHR24379">
    <property type="entry name" value="KRAB AND ZINC FINGER DOMAIN-CONTAINING"/>
    <property type="match status" value="1"/>
</dbReference>
<sequence>MSEIETSPKCVEDFSSEASTTSWRGNTAPQSNASGQVSQEKFHHHGLYTQQPVQASRPSYGPHDSRIGTLPLLSDPVLVPTSVIHPGQFAVPYHLGVPSDQPVYHGAPLHYAITARPACVSPQEVSWQGYTTFLYASPYASVLSYHNPIPYFQDVSGSLPQPVSRLAPTPRGAPDSSLDHHLQNTGNFGAYTNAPALPQTPNPDYLQAQNASLYRWRSAPTRASTPAARQLAAHTEHPEPQSYSLSPQSHEITSAPSIFGTFAFQTGITWEAYKCQQCNKVLQDERGLKRHELTHNKNFALGHICEECDMAFQFEKDLIRHTLTHNRDPHIRIYKCPSRSCNYALKGFKRKDHFMRHVRTQHGMDPKPYLAQYER</sequence>
<keyword evidence="2" id="KW-0677">Repeat</keyword>
<proteinExistence type="predicted"/>
<evidence type="ECO:0000256" key="6">
    <source>
        <dbReference type="SAM" id="MobiDB-lite"/>
    </source>
</evidence>
<dbReference type="Pfam" id="PF00096">
    <property type="entry name" value="zf-C2H2"/>
    <property type="match status" value="1"/>
</dbReference>
<evidence type="ECO:0000259" key="7">
    <source>
        <dbReference type="PROSITE" id="PS50157"/>
    </source>
</evidence>
<name>A0A4Z1PK12_9PEZI</name>
<dbReference type="InterPro" id="IPR036236">
    <property type="entry name" value="Znf_C2H2_sf"/>
</dbReference>
<feature type="compositionally biased region" description="Polar residues" evidence="6">
    <location>
        <begin position="16"/>
        <end position="39"/>
    </location>
</feature>
<feature type="region of interest" description="Disordered" evidence="6">
    <location>
        <begin position="224"/>
        <end position="249"/>
    </location>
</feature>
<organism evidence="8 9">
    <name type="scientific">Venturia nashicola</name>
    <dbReference type="NCBI Taxonomy" id="86259"/>
    <lineage>
        <taxon>Eukaryota</taxon>
        <taxon>Fungi</taxon>
        <taxon>Dikarya</taxon>
        <taxon>Ascomycota</taxon>
        <taxon>Pezizomycotina</taxon>
        <taxon>Dothideomycetes</taxon>
        <taxon>Pleosporomycetidae</taxon>
        <taxon>Venturiales</taxon>
        <taxon>Venturiaceae</taxon>
        <taxon>Venturia</taxon>
    </lineage>
</organism>
<evidence type="ECO:0000256" key="2">
    <source>
        <dbReference type="ARBA" id="ARBA00022737"/>
    </source>
</evidence>
<evidence type="ECO:0000256" key="4">
    <source>
        <dbReference type="ARBA" id="ARBA00022833"/>
    </source>
</evidence>
<evidence type="ECO:0000256" key="5">
    <source>
        <dbReference type="PROSITE-ProRule" id="PRU00042"/>
    </source>
</evidence>
<dbReference type="EMBL" id="SNSC02000006">
    <property type="protein sequence ID" value="TID23710.1"/>
    <property type="molecule type" value="Genomic_DNA"/>
</dbReference>
<dbReference type="SMART" id="SM00355">
    <property type="entry name" value="ZnF_C2H2"/>
    <property type="match status" value="3"/>
</dbReference>
<keyword evidence="3 5" id="KW-0863">Zinc-finger</keyword>
<protein>
    <recommendedName>
        <fullName evidence="7">C2H2-type domain-containing protein</fullName>
    </recommendedName>
</protein>
<feature type="domain" description="C2H2-type" evidence="7">
    <location>
        <begin position="273"/>
        <end position="300"/>
    </location>
</feature>
<dbReference type="Gene3D" id="3.30.160.60">
    <property type="entry name" value="Classic Zinc Finger"/>
    <property type="match status" value="1"/>
</dbReference>
<accession>A0A4Z1PK12</accession>
<keyword evidence="9" id="KW-1185">Reference proteome</keyword>
<feature type="domain" description="C2H2-type" evidence="7">
    <location>
        <begin position="303"/>
        <end position="330"/>
    </location>
</feature>
<feature type="region of interest" description="Disordered" evidence="6">
    <location>
        <begin position="1"/>
        <end position="40"/>
    </location>
</feature>
<evidence type="ECO:0000313" key="8">
    <source>
        <dbReference type="EMBL" id="TID23710.1"/>
    </source>
</evidence>
<gene>
    <name evidence="8" type="ORF">E6O75_ATG03346</name>
</gene>
<evidence type="ECO:0000256" key="1">
    <source>
        <dbReference type="ARBA" id="ARBA00022723"/>
    </source>
</evidence>
<keyword evidence="1" id="KW-0479">Metal-binding</keyword>
<dbReference type="InterPro" id="IPR013087">
    <property type="entry name" value="Znf_C2H2_type"/>
</dbReference>
<dbReference type="SUPFAM" id="SSF57667">
    <property type="entry name" value="beta-beta-alpha zinc fingers"/>
    <property type="match status" value="1"/>
</dbReference>
<dbReference type="PROSITE" id="PS50157">
    <property type="entry name" value="ZINC_FINGER_C2H2_2"/>
    <property type="match status" value="2"/>
</dbReference>
<dbReference type="PANTHER" id="PTHR24379:SF121">
    <property type="entry name" value="C2H2-TYPE DOMAIN-CONTAINING PROTEIN"/>
    <property type="match status" value="1"/>
</dbReference>
<reference evidence="8 9" key="1">
    <citation type="submission" date="2019-04" db="EMBL/GenBank/DDBJ databases">
        <title>High contiguity whole genome sequence and gene annotation resource for two Venturia nashicola isolates.</title>
        <authorList>
            <person name="Prokchorchik M."/>
            <person name="Won K."/>
            <person name="Lee Y."/>
            <person name="Choi E.D."/>
            <person name="Segonzac C."/>
            <person name="Sohn K.H."/>
        </authorList>
    </citation>
    <scope>NUCLEOTIDE SEQUENCE [LARGE SCALE GENOMIC DNA]</scope>
    <source>
        <strain evidence="8 9">PRI2</strain>
    </source>
</reference>
<dbReference type="Proteomes" id="UP000298493">
    <property type="component" value="Unassembled WGS sequence"/>
</dbReference>
<dbReference type="GO" id="GO:0008270">
    <property type="term" value="F:zinc ion binding"/>
    <property type="evidence" value="ECO:0007669"/>
    <property type="project" value="UniProtKB-KW"/>
</dbReference>
<dbReference type="AlphaFoldDB" id="A0A4Z1PK12"/>
<comment type="caution">
    <text evidence="8">The sequence shown here is derived from an EMBL/GenBank/DDBJ whole genome shotgun (WGS) entry which is preliminary data.</text>
</comment>
<dbReference type="PROSITE" id="PS00028">
    <property type="entry name" value="ZINC_FINGER_C2H2_1"/>
    <property type="match status" value="2"/>
</dbReference>